<dbReference type="Proteomes" id="UP000664163">
    <property type="component" value="Unassembled WGS sequence"/>
</dbReference>
<organism evidence="1 2">
    <name type="scientific">[Muricauda] lutisoli</name>
    <dbReference type="NCBI Taxonomy" id="2816035"/>
    <lineage>
        <taxon>Bacteria</taxon>
        <taxon>Pseudomonadati</taxon>
        <taxon>Bacteroidota</taxon>
        <taxon>Flavobacteriia</taxon>
        <taxon>Flavobacteriales</taxon>
        <taxon>Flavobacteriaceae</taxon>
        <taxon>Allomuricauda</taxon>
    </lineage>
</organism>
<gene>
    <name evidence="1" type="ORF">J0X13_06860</name>
</gene>
<comment type="caution">
    <text evidence="1">The sequence shown here is derived from an EMBL/GenBank/DDBJ whole genome shotgun (WGS) entry which is preliminary data.</text>
</comment>
<evidence type="ECO:0000313" key="1">
    <source>
        <dbReference type="EMBL" id="MBO0330263.1"/>
    </source>
</evidence>
<sequence length="135" mass="16375">MMVRERKIEVMHDELQNWKSYLLFIEDEMAFIQRLLDSYVFEPSTPNLFERLDTFKQHFHTSQKNRKSLSESIKKHENGLGGIFECVERKCDDHYYEKHQDLKEKIAEYIKTYINLKEEVYNYAGSVLKKKKPLY</sequence>
<dbReference type="RefSeq" id="WP_207070671.1">
    <property type="nucleotide sequence ID" value="NZ_JAFLND010000001.1"/>
</dbReference>
<protein>
    <submittedName>
        <fullName evidence="1">Uncharacterized protein</fullName>
    </submittedName>
</protein>
<evidence type="ECO:0000313" key="2">
    <source>
        <dbReference type="Proteomes" id="UP000664163"/>
    </source>
</evidence>
<name>A0ABS3EVT7_9FLAO</name>
<keyword evidence="2" id="KW-1185">Reference proteome</keyword>
<accession>A0ABS3EVT7</accession>
<reference evidence="1 2" key="1">
    <citation type="submission" date="2021-03" db="EMBL/GenBank/DDBJ databases">
        <title>Muricauda sp. CAU 1631 isolated from Incheon.</title>
        <authorList>
            <person name="Kim W."/>
        </authorList>
    </citation>
    <scope>NUCLEOTIDE SEQUENCE [LARGE SCALE GENOMIC DNA]</scope>
    <source>
        <strain evidence="1 2">CAU 1631</strain>
    </source>
</reference>
<dbReference type="EMBL" id="JAFLND010000001">
    <property type="protein sequence ID" value="MBO0330263.1"/>
    <property type="molecule type" value="Genomic_DNA"/>
</dbReference>
<proteinExistence type="predicted"/>